<keyword evidence="1" id="KW-1133">Transmembrane helix</keyword>
<sequence>MLFRKVVADMLSPSPASFPPAPPPPLPPSQFGVPAGGHEEASLHPDVIDFLERVKRGERVITIPYVLSILILTLQRSMGGIHYVNSSNWPMGRIIIATIVTSIFGWWGLPFGPIFSLISLYYLWFGGRDQTRTMLKSMVGPVEASRILANAVKPKPTAGIWIIRTIIVLDIYAVVQLFLTIIQGA</sequence>
<evidence type="ECO:0000256" key="1">
    <source>
        <dbReference type="SAM" id="Phobius"/>
    </source>
</evidence>
<dbReference type="EMBL" id="JAENIJ010000001">
    <property type="protein sequence ID" value="MBK1880949.1"/>
    <property type="molecule type" value="Genomic_DNA"/>
</dbReference>
<evidence type="ECO:0000313" key="3">
    <source>
        <dbReference type="Proteomes" id="UP000603141"/>
    </source>
</evidence>
<feature type="transmembrane region" description="Helical" evidence="1">
    <location>
        <begin position="161"/>
        <end position="182"/>
    </location>
</feature>
<organism evidence="2 3">
    <name type="scientific">Luteolibacter pohnpeiensis</name>
    <dbReference type="NCBI Taxonomy" id="454153"/>
    <lineage>
        <taxon>Bacteria</taxon>
        <taxon>Pseudomonadati</taxon>
        <taxon>Verrucomicrobiota</taxon>
        <taxon>Verrucomicrobiia</taxon>
        <taxon>Verrucomicrobiales</taxon>
        <taxon>Verrucomicrobiaceae</taxon>
        <taxon>Luteolibacter</taxon>
    </lineage>
</organism>
<name>A0A934S4G4_9BACT</name>
<reference evidence="2" key="1">
    <citation type="submission" date="2021-01" db="EMBL/GenBank/DDBJ databases">
        <title>Modified the classification status of verrucomicrobia.</title>
        <authorList>
            <person name="Feng X."/>
        </authorList>
    </citation>
    <scope>NUCLEOTIDE SEQUENCE</scope>
    <source>
        <strain evidence="2">KCTC 22041</strain>
    </source>
</reference>
<gene>
    <name evidence="2" type="ORF">JIN85_00900</name>
</gene>
<keyword evidence="1" id="KW-0812">Transmembrane</keyword>
<keyword evidence="3" id="KW-1185">Reference proteome</keyword>
<comment type="caution">
    <text evidence="2">The sequence shown here is derived from an EMBL/GenBank/DDBJ whole genome shotgun (WGS) entry which is preliminary data.</text>
</comment>
<dbReference type="AlphaFoldDB" id="A0A934S4G4"/>
<proteinExistence type="predicted"/>
<feature type="transmembrane region" description="Helical" evidence="1">
    <location>
        <begin position="104"/>
        <end position="124"/>
    </location>
</feature>
<dbReference type="Proteomes" id="UP000603141">
    <property type="component" value="Unassembled WGS sequence"/>
</dbReference>
<feature type="transmembrane region" description="Helical" evidence="1">
    <location>
        <begin position="63"/>
        <end position="84"/>
    </location>
</feature>
<keyword evidence="1" id="KW-0472">Membrane</keyword>
<protein>
    <submittedName>
        <fullName evidence="2">Uncharacterized protein</fullName>
    </submittedName>
</protein>
<accession>A0A934S4G4</accession>
<evidence type="ECO:0000313" key="2">
    <source>
        <dbReference type="EMBL" id="MBK1880949.1"/>
    </source>
</evidence>